<dbReference type="InterPro" id="IPR024983">
    <property type="entry name" value="CHAT_dom"/>
</dbReference>
<keyword evidence="6" id="KW-1185">Reference proteome</keyword>
<feature type="repeat" description="TPR" evidence="3">
    <location>
        <begin position="503"/>
        <end position="536"/>
    </location>
</feature>
<organism evidence="5 6">
    <name type="scientific">Scytonema hofmannii PCC 7110</name>
    <dbReference type="NCBI Taxonomy" id="128403"/>
    <lineage>
        <taxon>Bacteria</taxon>
        <taxon>Bacillati</taxon>
        <taxon>Cyanobacteriota</taxon>
        <taxon>Cyanophyceae</taxon>
        <taxon>Nostocales</taxon>
        <taxon>Scytonemataceae</taxon>
        <taxon>Scytonema</taxon>
    </lineage>
</organism>
<dbReference type="InterPro" id="IPR013105">
    <property type="entry name" value="TPR_2"/>
</dbReference>
<sequence length="1265" mass="145125">MLKWLIRWFNKIFKYPFGEKQIRSTQPTGERTVLQPLPELTDTDLEFLFTQLLEGVYQARGQQWAIKYLQRMENRISLERWIDWLLDFGERLLTSSAPNNQVAERMVQLGELGIGTIGELSYDIGIRVLTRNLGNPYWNTDRQDTETAIATARLTPIEEFLHNSQEKHLDNNSTQHAETRIPVDTSNFTQQKPTSNVNDLVWEFTRPDTKITTTNYQAIPNVGEQAWLEQNQQAASIEKSEDDSSQPTVAVTLDELLVRLEQSTGLVQQLATDLGIQSTESSVNTNLQNEQLYLTEERAQALFYQGLAAAKAGNLSEAITYYNQAIEINPTSHEYWFNRGLTLFYLEYFTEALASYDRAIALKPDFYKCWYYRGGIFGEIGQYEDAIACFDKAIEIKFDYPEAWSSRGAALLKLGYQTEAVASFDQALMLQPEDQGHWYYRGIALAQGERRNDAIASYDRAIEIQPDFYEAWYNRGIELSNLERYQDAVASLEQATVIQPDFYDAWYALGSAWEKLGEKEQAIVSYDQAAELKPDAYEVWIDRGVVLASIGNWDEAISSWEQALEIKPDFYLAWFNRAVALENLELREDAIASYDKAVEINPSFYLAWYNRAGALFYISKFEEAIASYDRALEIKIDYWEAWIGRGAAAGSAVHNDSHTIATNIAEANPSLYARGYEGKLASYQEGLKYVLQYTHAEGWGRLHLALGNAYYEKGRRDTVPRSDWQEAIIEYDRSLKTLTADDFPQLHLEVVQNIVKTYIALEQPSEAQEFNQYAIALLQEFLNEPTRSDDNKKQLGLRNVGFWQLAIDIAIQFGEIAQALELAEYHKNACITWLISGWKDDIVSPTYRSIHDLLNSTTAIIYWHISPCTLRTFIIKYKSPEPIPVFTPILNIEATEEMPLPEAIKRLVEFEDWLEDWNQHERAYRHSNPDARNESHHSWLASMEQRLLKLKSILNISAVIDELEDITHLILIPHRDLHRFPLHALFQIYSPLEKFQQPTQANFTLTYLPSVQVGLSLKSQPLWRVQNLPILSVENSDSTNHFALAFAKLESEAIGQMFHWCKRIQGSQATKKQVEKALTGDYNIFHFTGYVTDNFSQPQESEFFLAGEDRLTIEEICQKNIAKYNLLTLSACEIAMTGNSMITTEYVGLVSTLLNQGVDYVVSTLWTVESSASALVMIEFYRRLMRDLPVATALLEATQWLRNVTAGELKKWYEETLNTLDREGTTIRANLATELYRSGKLPPDSKLYEHPFYWAAFTISGKFYS</sequence>
<feature type="domain" description="CHAT" evidence="4">
    <location>
        <begin position="959"/>
        <end position="1262"/>
    </location>
</feature>
<dbReference type="Pfam" id="PF12770">
    <property type="entry name" value="CHAT"/>
    <property type="match status" value="1"/>
</dbReference>
<feature type="repeat" description="TPR" evidence="3">
    <location>
        <begin position="333"/>
        <end position="366"/>
    </location>
</feature>
<evidence type="ECO:0000313" key="6">
    <source>
        <dbReference type="Proteomes" id="UP000076925"/>
    </source>
</evidence>
<dbReference type="PANTHER" id="PTHR44943:SF4">
    <property type="entry name" value="TPR REPEAT-CONTAINING PROTEIN MJ0798"/>
    <property type="match status" value="1"/>
</dbReference>
<dbReference type="Pfam" id="PF13181">
    <property type="entry name" value="TPR_8"/>
    <property type="match status" value="1"/>
</dbReference>
<gene>
    <name evidence="5" type="ORF">WA1_15085</name>
</gene>
<dbReference type="SUPFAM" id="SSF48452">
    <property type="entry name" value="TPR-like"/>
    <property type="match status" value="2"/>
</dbReference>
<feature type="repeat" description="TPR" evidence="3">
    <location>
        <begin position="435"/>
        <end position="468"/>
    </location>
</feature>
<evidence type="ECO:0000256" key="1">
    <source>
        <dbReference type="ARBA" id="ARBA00022737"/>
    </source>
</evidence>
<dbReference type="PANTHER" id="PTHR44943">
    <property type="entry name" value="CELLULOSE SYNTHASE OPERON PROTEIN C"/>
    <property type="match status" value="1"/>
</dbReference>
<dbReference type="AlphaFoldDB" id="A0A139XDB2"/>
<reference evidence="5 6" key="1">
    <citation type="journal article" date="2013" name="Genome Biol. Evol.">
        <title>Genomes of Stigonematalean cyanobacteria (subsection V) and the evolution of oxygenic photosynthesis from prokaryotes to plastids.</title>
        <authorList>
            <person name="Dagan T."/>
            <person name="Roettger M."/>
            <person name="Stucken K."/>
            <person name="Landan G."/>
            <person name="Koch R."/>
            <person name="Major P."/>
            <person name="Gould S.B."/>
            <person name="Goremykin V.V."/>
            <person name="Rippka R."/>
            <person name="Tandeau de Marsac N."/>
            <person name="Gugger M."/>
            <person name="Lockhart P.J."/>
            <person name="Allen J.F."/>
            <person name="Brune I."/>
            <person name="Maus I."/>
            <person name="Puhler A."/>
            <person name="Martin W.F."/>
        </authorList>
    </citation>
    <scope>NUCLEOTIDE SEQUENCE [LARGE SCALE GENOMIC DNA]</scope>
    <source>
        <strain evidence="5 6">PCC 7110</strain>
    </source>
</reference>
<dbReference type="InterPro" id="IPR051685">
    <property type="entry name" value="Ycf3/AcsC/BcsC/TPR_MFPF"/>
</dbReference>
<dbReference type="STRING" id="128403.WA1_15085"/>
<protein>
    <recommendedName>
        <fullName evidence="4">CHAT domain-containing protein</fullName>
    </recommendedName>
</protein>
<dbReference type="RefSeq" id="WP_017742578.1">
    <property type="nucleotide sequence ID" value="NZ_KQ976354.1"/>
</dbReference>
<feature type="repeat" description="TPR" evidence="3">
    <location>
        <begin position="605"/>
        <end position="638"/>
    </location>
</feature>
<dbReference type="Proteomes" id="UP000076925">
    <property type="component" value="Unassembled WGS sequence"/>
</dbReference>
<keyword evidence="2 3" id="KW-0802">TPR repeat</keyword>
<dbReference type="Gene3D" id="1.25.40.10">
    <property type="entry name" value="Tetratricopeptide repeat domain"/>
    <property type="match status" value="5"/>
</dbReference>
<feature type="repeat" description="TPR" evidence="3">
    <location>
        <begin position="571"/>
        <end position="604"/>
    </location>
</feature>
<dbReference type="InterPro" id="IPR019734">
    <property type="entry name" value="TPR_rpt"/>
</dbReference>
<evidence type="ECO:0000256" key="2">
    <source>
        <dbReference type="ARBA" id="ARBA00022803"/>
    </source>
</evidence>
<feature type="repeat" description="TPR" evidence="3">
    <location>
        <begin position="401"/>
        <end position="434"/>
    </location>
</feature>
<feature type="repeat" description="TPR" evidence="3">
    <location>
        <begin position="469"/>
        <end position="502"/>
    </location>
</feature>
<feature type="repeat" description="TPR" evidence="3">
    <location>
        <begin position="299"/>
        <end position="332"/>
    </location>
</feature>
<evidence type="ECO:0000256" key="3">
    <source>
        <dbReference type="PROSITE-ProRule" id="PRU00339"/>
    </source>
</evidence>
<keyword evidence="1" id="KW-0677">Repeat</keyword>
<dbReference type="Pfam" id="PF13414">
    <property type="entry name" value="TPR_11"/>
    <property type="match status" value="1"/>
</dbReference>
<dbReference type="Pfam" id="PF13432">
    <property type="entry name" value="TPR_16"/>
    <property type="match status" value="2"/>
</dbReference>
<dbReference type="OrthoDB" id="3882674at2"/>
<dbReference type="InterPro" id="IPR011990">
    <property type="entry name" value="TPR-like_helical_dom_sf"/>
</dbReference>
<comment type="caution">
    <text evidence="5">The sequence shown here is derived from an EMBL/GenBank/DDBJ whole genome shotgun (WGS) entry which is preliminary data.</text>
</comment>
<dbReference type="PROSITE" id="PS50293">
    <property type="entry name" value="TPR_REGION"/>
    <property type="match status" value="3"/>
</dbReference>
<dbReference type="EMBL" id="ANNX02000017">
    <property type="protein sequence ID" value="KYC42665.1"/>
    <property type="molecule type" value="Genomic_DNA"/>
</dbReference>
<dbReference type="PROSITE" id="PS50005">
    <property type="entry name" value="TPR"/>
    <property type="match status" value="10"/>
</dbReference>
<proteinExistence type="predicted"/>
<dbReference type="Pfam" id="PF07719">
    <property type="entry name" value="TPR_2"/>
    <property type="match status" value="2"/>
</dbReference>
<dbReference type="SMART" id="SM00028">
    <property type="entry name" value="TPR"/>
    <property type="match status" value="10"/>
</dbReference>
<evidence type="ECO:0000313" key="5">
    <source>
        <dbReference type="EMBL" id="KYC42665.1"/>
    </source>
</evidence>
<feature type="repeat" description="TPR" evidence="3">
    <location>
        <begin position="537"/>
        <end position="570"/>
    </location>
</feature>
<evidence type="ECO:0000259" key="4">
    <source>
        <dbReference type="Pfam" id="PF12770"/>
    </source>
</evidence>
<feature type="repeat" description="TPR" evidence="3">
    <location>
        <begin position="367"/>
        <end position="400"/>
    </location>
</feature>
<accession>A0A139XDB2</accession>
<name>A0A139XDB2_9CYAN</name>